<protein>
    <recommendedName>
        <fullName evidence="4">CCHC-type domain-containing protein</fullName>
    </recommendedName>
</protein>
<dbReference type="GO" id="GO:0003676">
    <property type="term" value="F:nucleic acid binding"/>
    <property type="evidence" value="ECO:0007669"/>
    <property type="project" value="InterPro"/>
</dbReference>
<dbReference type="InterPro" id="IPR036875">
    <property type="entry name" value="Znf_CCHC_sf"/>
</dbReference>
<evidence type="ECO:0000256" key="2">
    <source>
        <dbReference type="PROSITE-ProRule" id="PRU00047"/>
    </source>
</evidence>
<feature type="compositionally biased region" description="Low complexity" evidence="3">
    <location>
        <begin position="257"/>
        <end position="278"/>
    </location>
</feature>
<evidence type="ECO:0000256" key="1">
    <source>
        <dbReference type="ARBA" id="ARBA00022664"/>
    </source>
</evidence>
<dbReference type="AlphaFoldDB" id="A0A8H7CG73"/>
<sequence length="697" mass="74611">MTTITADFSLISRVPVLESNGSNWLIFSTRFKYFVRSKALWGHFDGTTPKPMPPAAQAEIDAWQKHEDESRNHLAQKLEDTTFLQADEYDTVAEMWEWISNEFTALSAHAVAAMQAEFDSCNCGEHGNVRTHLELLKMKHKGLVAVGVALSDSQYATRIINSLPRYYQRYLSTITSSVKAALIATNIARTVAAAAQASGTTPAPGLTIASGNSASTQAITLAPTYLMHLAVEEWDRIEAEKKRNTPSKSREDTGVALSAQSSASSSLSQSHRSRSGESSGNGNGNGNRRSMPICWNCGGKGHVKSQCPSPKLKGSDTGGKQDASERADAVEDFDEEGAFSVEHVECVDMTHFAGLLCVAAGTALDTGDICDDGEDVLAASPTSVSFNSDVDSRVGEFCGNVLPDIWPELPDASGFSLDFTLERNHAPLSLDCPESDYDWDDTMPDLSEVEVSDDEGDPDVYGYPCALHEGNEIADAVISPEGGQFYPVSDGIEGGVCGRAGPAEALPMSAEPQNSAVNPASNTLQFNARTLDPGNFAFHFSDYPSHPAILLPALSLAPKNESAAALPLAPDIADQPMPVAEHGRWICSVKHGIAGIPCHVKIRRVGQGWPKCIQDNVDGSKEERVAPITTTASDIDAGCDTSLLSLSNSSILDTSTSALVFDNNPTGAPTKLLHFPMRTKHIDIHDHFGAELALMSA</sequence>
<keyword evidence="6" id="KW-1185">Reference proteome</keyword>
<dbReference type="EMBL" id="JACAZI010000023">
    <property type="protein sequence ID" value="KAF7336190.1"/>
    <property type="molecule type" value="Genomic_DNA"/>
</dbReference>
<feature type="compositionally biased region" description="Basic and acidic residues" evidence="3">
    <location>
        <begin position="240"/>
        <end position="253"/>
    </location>
</feature>
<feature type="region of interest" description="Disordered" evidence="3">
    <location>
        <begin position="305"/>
        <end position="329"/>
    </location>
</feature>
<keyword evidence="2" id="KW-0862">Zinc</keyword>
<evidence type="ECO:0000313" key="6">
    <source>
        <dbReference type="Proteomes" id="UP000620124"/>
    </source>
</evidence>
<dbReference type="OrthoDB" id="2961186at2759"/>
<dbReference type="Pfam" id="PF14223">
    <property type="entry name" value="Retrotran_gag_2"/>
    <property type="match status" value="1"/>
</dbReference>
<evidence type="ECO:0000259" key="4">
    <source>
        <dbReference type="PROSITE" id="PS50158"/>
    </source>
</evidence>
<dbReference type="PROSITE" id="PS50158">
    <property type="entry name" value="ZF_CCHC"/>
    <property type="match status" value="1"/>
</dbReference>
<organism evidence="5 6">
    <name type="scientific">Mycena venus</name>
    <dbReference type="NCBI Taxonomy" id="2733690"/>
    <lineage>
        <taxon>Eukaryota</taxon>
        <taxon>Fungi</taxon>
        <taxon>Dikarya</taxon>
        <taxon>Basidiomycota</taxon>
        <taxon>Agaricomycotina</taxon>
        <taxon>Agaricomycetes</taxon>
        <taxon>Agaricomycetidae</taxon>
        <taxon>Agaricales</taxon>
        <taxon>Marasmiineae</taxon>
        <taxon>Mycenaceae</taxon>
        <taxon>Mycena</taxon>
    </lineage>
</organism>
<reference evidence="5" key="1">
    <citation type="submission" date="2020-05" db="EMBL/GenBank/DDBJ databases">
        <title>Mycena genomes resolve the evolution of fungal bioluminescence.</title>
        <authorList>
            <person name="Tsai I.J."/>
        </authorList>
    </citation>
    <scope>NUCLEOTIDE SEQUENCE</scope>
    <source>
        <strain evidence="5">CCC161011</strain>
    </source>
</reference>
<dbReference type="Proteomes" id="UP000620124">
    <property type="component" value="Unassembled WGS sequence"/>
</dbReference>
<dbReference type="SMART" id="SM00343">
    <property type="entry name" value="ZnF_C2HC"/>
    <property type="match status" value="1"/>
</dbReference>
<dbReference type="SUPFAM" id="SSF57756">
    <property type="entry name" value="Retrovirus zinc finger-like domains"/>
    <property type="match status" value="1"/>
</dbReference>
<feature type="domain" description="CCHC-type" evidence="4">
    <location>
        <begin position="294"/>
        <end position="309"/>
    </location>
</feature>
<comment type="caution">
    <text evidence="5">The sequence shown here is derived from an EMBL/GenBank/DDBJ whole genome shotgun (WGS) entry which is preliminary data.</text>
</comment>
<dbReference type="InterPro" id="IPR001878">
    <property type="entry name" value="Znf_CCHC"/>
</dbReference>
<evidence type="ECO:0000256" key="3">
    <source>
        <dbReference type="SAM" id="MobiDB-lite"/>
    </source>
</evidence>
<name>A0A8H7CG73_9AGAR</name>
<dbReference type="GO" id="GO:0008270">
    <property type="term" value="F:zinc ion binding"/>
    <property type="evidence" value="ECO:0007669"/>
    <property type="project" value="UniProtKB-KW"/>
</dbReference>
<keyword evidence="2" id="KW-0479">Metal-binding</keyword>
<accession>A0A8H7CG73</accession>
<gene>
    <name evidence="5" type="ORF">MVEN_02166600</name>
</gene>
<proteinExistence type="predicted"/>
<dbReference type="GO" id="GO:0006397">
    <property type="term" value="P:mRNA processing"/>
    <property type="evidence" value="ECO:0007669"/>
    <property type="project" value="UniProtKB-KW"/>
</dbReference>
<dbReference type="Pfam" id="PF00098">
    <property type="entry name" value="zf-CCHC"/>
    <property type="match status" value="1"/>
</dbReference>
<feature type="region of interest" description="Disordered" evidence="3">
    <location>
        <begin position="240"/>
        <end position="287"/>
    </location>
</feature>
<keyword evidence="1" id="KW-0507">mRNA processing</keyword>
<keyword evidence="2" id="KW-0863">Zinc-finger</keyword>
<evidence type="ECO:0000313" key="5">
    <source>
        <dbReference type="EMBL" id="KAF7336190.1"/>
    </source>
</evidence>